<reference evidence="2" key="1">
    <citation type="journal article" date="2023" name="Mol. Phylogenet. Evol.">
        <title>Genome-scale phylogeny and comparative genomics of the fungal order Sordariales.</title>
        <authorList>
            <person name="Hensen N."/>
            <person name="Bonometti L."/>
            <person name="Westerberg I."/>
            <person name="Brannstrom I.O."/>
            <person name="Guillou S."/>
            <person name="Cros-Aarteil S."/>
            <person name="Calhoun S."/>
            <person name="Haridas S."/>
            <person name="Kuo A."/>
            <person name="Mondo S."/>
            <person name="Pangilinan J."/>
            <person name="Riley R."/>
            <person name="LaButti K."/>
            <person name="Andreopoulos B."/>
            <person name="Lipzen A."/>
            <person name="Chen C."/>
            <person name="Yan M."/>
            <person name="Daum C."/>
            <person name="Ng V."/>
            <person name="Clum A."/>
            <person name="Steindorff A."/>
            <person name="Ohm R.A."/>
            <person name="Martin F."/>
            <person name="Silar P."/>
            <person name="Natvig D.O."/>
            <person name="Lalanne C."/>
            <person name="Gautier V."/>
            <person name="Ament-Velasquez S.L."/>
            <person name="Kruys A."/>
            <person name="Hutchinson M.I."/>
            <person name="Powell A.J."/>
            <person name="Barry K."/>
            <person name="Miller A.N."/>
            <person name="Grigoriev I.V."/>
            <person name="Debuchy R."/>
            <person name="Gladieux P."/>
            <person name="Hiltunen Thoren M."/>
            <person name="Johannesson H."/>
        </authorList>
    </citation>
    <scope>NUCLEOTIDE SEQUENCE</scope>
    <source>
        <strain evidence="2">CBS 955.72</strain>
    </source>
</reference>
<sequence length="70" mass="7839">MHSSSSSWNCVILYILQVLAYVGHHRTCAFMRHRVTCQLTSARQYLPSPSHHIGHSLGSVGCDQGQQLVF</sequence>
<accession>A0AAJ0HPF3</accession>
<feature type="transmembrane region" description="Helical" evidence="1">
    <location>
        <begin position="6"/>
        <end position="24"/>
    </location>
</feature>
<reference evidence="2" key="2">
    <citation type="submission" date="2023-06" db="EMBL/GenBank/DDBJ databases">
        <authorList>
            <consortium name="Lawrence Berkeley National Laboratory"/>
            <person name="Haridas S."/>
            <person name="Hensen N."/>
            <person name="Bonometti L."/>
            <person name="Westerberg I."/>
            <person name="Brannstrom I.O."/>
            <person name="Guillou S."/>
            <person name="Cros-Aarteil S."/>
            <person name="Calhoun S."/>
            <person name="Kuo A."/>
            <person name="Mondo S."/>
            <person name="Pangilinan J."/>
            <person name="Riley R."/>
            <person name="Labutti K."/>
            <person name="Andreopoulos B."/>
            <person name="Lipzen A."/>
            <person name="Chen C."/>
            <person name="Yanf M."/>
            <person name="Daum C."/>
            <person name="Ng V."/>
            <person name="Clum A."/>
            <person name="Steindorff A."/>
            <person name="Ohm R."/>
            <person name="Martin F."/>
            <person name="Silar P."/>
            <person name="Natvig D."/>
            <person name="Lalanne C."/>
            <person name="Gautier V."/>
            <person name="Ament-Velasquez S.L."/>
            <person name="Kruys A."/>
            <person name="Hutchinson M.I."/>
            <person name="Powell A.J."/>
            <person name="Barry K."/>
            <person name="Miller A.N."/>
            <person name="Grigoriev I.V."/>
            <person name="Debuchy R."/>
            <person name="Gladieux P."/>
            <person name="Thoren M.H."/>
            <person name="Johannesson H."/>
        </authorList>
    </citation>
    <scope>NUCLEOTIDE SEQUENCE</scope>
    <source>
        <strain evidence="2">CBS 955.72</strain>
    </source>
</reference>
<protein>
    <submittedName>
        <fullName evidence="2">Uncharacterized protein</fullName>
    </submittedName>
</protein>
<keyword evidence="1" id="KW-0472">Membrane</keyword>
<keyword evidence="3" id="KW-1185">Reference proteome</keyword>
<evidence type="ECO:0000256" key="1">
    <source>
        <dbReference type="SAM" id="Phobius"/>
    </source>
</evidence>
<dbReference type="Proteomes" id="UP001275084">
    <property type="component" value="Unassembled WGS sequence"/>
</dbReference>
<gene>
    <name evidence="2" type="ORF">B0T25DRAFT_74406</name>
</gene>
<keyword evidence="1" id="KW-1133">Transmembrane helix</keyword>
<comment type="caution">
    <text evidence="2">The sequence shown here is derived from an EMBL/GenBank/DDBJ whole genome shotgun (WGS) entry which is preliminary data.</text>
</comment>
<evidence type="ECO:0000313" key="2">
    <source>
        <dbReference type="EMBL" id="KAK3358753.1"/>
    </source>
</evidence>
<name>A0AAJ0HPF3_9PEZI</name>
<dbReference type="AlphaFoldDB" id="A0AAJ0HPF3"/>
<dbReference type="EMBL" id="JAUIQD010000002">
    <property type="protein sequence ID" value="KAK3358753.1"/>
    <property type="molecule type" value="Genomic_DNA"/>
</dbReference>
<keyword evidence="1" id="KW-0812">Transmembrane</keyword>
<proteinExistence type="predicted"/>
<organism evidence="2 3">
    <name type="scientific">Lasiosphaeria hispida</name>
    <dbReference type="NCBI Taxonomy" id="260671"/>
    <lineage>
        <taxon>Eukaryota</taxon>
        <taxon>Fungi</taxon>
        <taxon>Dikarya</taxon>
        <taxon>Ascomycota</taxon>
        <taxon>Pezizomycotina</taxon>
        <taxon>Sordariomycetes</taxon>
        <taxon>Sordariomycetidae</taxon>
        <taxon>Sordariales</taxon>
        <taxon>Lasiosphaeriaceae</taxon>
        <taxon>Lasiosphaeria</taxon>
    </lineage>
</organism>
<evidence type="ECO:0000313" key="3">
    <source>
        <dbReference type="Proteomes" id="UP001275084"/>
    </source>
</evidence>